<dbReference type="STRING" id="35608.A0A2U1P9B7"/>
<evidence type="ECO:0000259" key="4">
    <source>
        <dbReference type="PROSITE" id="PS50059"/>
    </source>
</evidence>
<name>A0A2U1P9B7_ARTAN</name>
<feature type="transmembrane region" description="Helical" evidence="3">
    <location>
        <begin position="326"/>
        <end position="344"/>
    </location>
</feature>
<dbReference type="InterPro" id="IPR026961">
    <property type="entry name" value="PGG_dom"/>
</dbReference>
<organism evidence="5 6">
    <name type="scientific">Artemisia annua</name>
    <name type="common">Sweet wormwood</name>
    <dbReference type="NCBI Taxonomy" id="35608"/>
    <lineage>
        <taxon>Eukaryota</taxon>
        <taxon>Viridiplantae</taxon>
        <taxon>Streptophyta</taxon>
        <taxon>Embryophyta</taxon>
        <taxon>Tracheophyta</taxon>
        <taxon>Spermatophyta</taxon>
        <taxon>Magnoliopsida</taxon>
        <taxon>eudicotyledons</taxon>
        <taxon>Gunneridae</taxon>
        <taxon>Pentapetalae</taxon>
        <taxon>asterids</taxon>
        <taxon>campanulids</taxon>
        <taxon>Asterales</taxon>
        <taxon>Asteraceae</taxon>
        <taxon>Asteroideae</taxon>
        <taxon>Anthemideae</taxon>
        <taxon>Artemisiinae</taxon>
        <taxon>Artemisia</taxon>
    </lineage>
</organism>
<dbReference type="Pfam" id="PF13962">
    <property type="entry name" value="PGG"/>
    <property type="match status" value="1"/>
</dbReference>
<proteinExistence type="predicted"/>
<evidence type="ECO:0000256" key="1">
    <source>
        <dbReference type="PROSITE-ProRule" id="PRU00023"/>
    </source>
</evidence>
<feature type="transmembrane region" description="Helical" evidence="3">
    <location>
        <begin position="364"/>
        <end position="386"/>
    </location>
</feature>
<keyword evidence="3" id="KW-1133">Transmembrane helix</keyword>
<dbReference type="InterPro" id="IPR046357">
    <property type="entry name" value="PPIase_dom_sf"/>
</dbReference>
<dbReference type="GO" id="GO:0003755">
    <property type="term" value="F:peptidyl-prolyl cis-trans isomerase activity"/>
    <property type="evidence" value="ECO:0007669"/>
    <property type="project" value="UniProtKB-KW"/>
</dbReference>
<dbReference type="Pfam" id="PF00254">
    <property type="entry name" value="FKBP_C"/>
    <property type="match status" value="1"/>
</dbReference>
<dbReference type="InterPro" id="IPR002110">
    <property type="entry name" value="Ankyrin_rpt"/>
</dbReference>
<evidence type="ECO:0000313" key="6">
    <source>
        <dbReference type="Proteomes" id="UP000245207"/>
    </source>
</evidence>
<dbReference type="Pfam" id="PF12796">
    <property type="entry name" value="Ank_2"/>
    <property type="match status" value="1"/>
</dbReference>
<dbReference type="SUPFAM" id="SSF54534">
    <property type="entry name" value="FKBP-like"/>
    <property type="match status" value="1"/>
</dbReference>
<keyword evidence="2" id="KW-0413">Isomerase</keyword>
<keyword evidence="3" id="KW-0812">Transmembrane</keyword>
<dbReference type="PANTHER" id="PTHR24177">
    <property type="entry name" value="CASKIN"/>
    <property type="match status" value="1"/>
</dbReference>
<evidence type="ECO:0000256" key="2">
    <source>
        <dbReference type="PROSITE-ProRule" id="PRU00277"/>
    </source>
</evidence>
<keyword evidence="1" id="KW-0040">ANK repeat</keyword>
<comment type="caution">
    <text evidence="5">The sequence shown here is derived from an EMBL/GenBank/DDBJ whole genome shotgun (WGS) entry which is preliminary data.</text>
</comment>
<keyword evidence="6" id="KW-1185">Reference proteome</keyword>
<accession>A0A2U1P9B7</accession>
<dbReference type="Gene3D" id="3.10.50.40">
    <property type="match status" value="1"/>
</dbReference>
<dbReference type="PANTHER" id="PTHR24177:SF383">
    <property type="entry name" value="ANKYRIN REPEAT-CONTAINING DOMAIN, PGG DOMAIN, ANKYRIN REPEAT-CONTAINING DOMAIN SUPERFAMILY"/>
    <property type="match status" value="1"/>
</dbReference>
<dbReference type="SUPFAM" id="SSF48403">
    <property type="entry name" value="Ankyrin repeat"/>
    <property type="match status" value="1"/>
</dbReference>
<keyword evidence="2" id="KW-0697">Rotamase</keyword>
<dbReference type="EC" id="5.2.1.8" evidence="2"/>
<sequence>MKKGESALFTIPAELAYGESGSPPTIPPNAVLQFDVELLSWASVKIYVGLEVTICNNNAYAVNYEVRLEDGTLGSASSKQIFEDGASSKLDNGLDCYGTSEDYNEICLPLYKASITGNTTAVKSSFANAQNSYVLGESPELVDYLVSIMSKDDLEIPNINGATAIHIAAITGNTEIATILVRENNNLLDIPDHDGKTPIDIAALCRIRDMVDLLYKESQQMTGEFWTNENRGLVLMKCVEANLFIFRICPWKIQFPDKESDGDALQLLRFILKEIGKLPKDELEIQTIIPPRLQEKKNAAGLTQHQVFIKNHRDLFSNGEDWMKEIATQLMVVAALVATTSYTVAFQLPGGYDETAQPSLIEFFLFRLFLIFDALSFIASTTSILMPKVKD</sequence>
<evidence type="ECO:0000256" key="3">
    <source>
        <dbReference type="SAM" id="Phobius"/>
    </source>
</evidence>
<evidence type="ECO:0000313" key="5">
    <source>
        <dbReference type="EMBL" id="PWA82346.1"/>
    </source>
</evidence>
<dbReference type="EMBL" id="PKPP01001482">
    <property type="protein sequence ID" value="PWA82346.1"/>
    <property type="molecule type" value="Genomic_DNA"/>
</dbReference>
<dbReference type="AlphaFoldDB" id="A0A2U1P9B7"/>
<dbReference type="GO" id="GO:0016020">
    <property type="term" value="C:membrane"/>
    <property type="evidence" value="ECO:0007669"/>
    <property type="project" value="TreeGrafter"/>
</dbReference>
<gene>
    <name evidence="5" type="ORF">CTI12_AA178500</name>
</gene>
<keyword evidence="3" id="KW-0472">Membrane</keyword>
<reference evidence="5 6" key="1">
    <citation type="journal article" date="2018" name="Mol. Plant">
        <title>The genome of Artemisia annua provides insight into the evolution of Asteraceae family and artemisinin biosynthesis.</title>
        <authorList>
            <person name="Shen Q."/>
            <person name="Zhang L."/>
            <person name="Liao Z."/>
            <person name="Wang S."/>
            <person name="Yan T."/>
            <person name="Shi P."/>
            <person name="Liu M."/>
            <person name="Fu X."/>
            <person name="Pan Q."/>
            <person name="Wang Y."/>
            <person name="Lv Z."/>
            <person name="Lu X."/>
            <person name="Zhang F."/>
            <person name="Jiang W."/>
            <person name="Ma Y."/>
            <person name="Chen M."/>
            <person name="Hao X."/>
            <person name="Li L."/>
            <person name="Tang Y."/>
            <person name="Lv G."/>
            <person name="Zhou Y."/>
            <person name="Sun X."/>
            <person name="Brodelius P.E."/>
            <person name="Rose J.K.C."/>
            <person name="Tang K."/>
        </authorList>
    </citation>
    <scope>NUCLEOTIDE SEQUENCE [LARGE SCALE GENOMIC DNA]</scope>
    <source>
        <strain evidence="6">cv. Huhao1</strain>
        <tissue evidence="5">Leaf</tissue>
    </source>
</reference>
<dbReference type="SMART" id="SM00248">
    <property type="entry name" value="ANK"/>
    <property type="match status" value="2"/>
</dbReference>
<dbReference type="Proteomes" id="UP000245207">
    <property type="component" value="Unassembled WGS sequence"/>
</dbReference>
<dbReference type="InterPro" id="IPR001179">
    <property type="entry name" value="PPIase_FKBP_dom"/>
</dbReference>
<dbReference type="PROSITE" id="PS50059">
    <property type="entry name" value="FKBP_PPIASE"/>
    <property type="match status" value="1"/>
</dbReference>
<feature type="repeat" description="ANK" evidence="1">
    <location>
        <begin position="160"/>
        <end position="187"/>
    </location>
</feature>
<protein>
    <recommendedName>
        <fullName evidence="2">peptidylprolyl isomerase</fullName>
        <ecNumber evidence="2">5.2.1.8</ecNumber>
    </recommendedName>
</protein>
<dbReference type="OrthoDB" id="1925304at2759"/>
<dbReference type="PROSITE" id="PS50088">
    <property type="entry name" value="ANK_REPEAT"/>
    <property type="match status" value="1"/>
</dbReference>
<comment type="catalytic activity">
    <reaction evidence="2">
        <text>[protein]-peptidylproline (omega=180) = [protein]-peptidylproline (omega=0)</text>
        <dbReference type="Rhea" id="RHEA:16237"/>
        <dbReference type="Rhea" id="RHEA-COMP:10747"/>
        <dbReference type="Rhea" id="RHEA-COMP:10748"/>
        <dbReference type="ChEBI" id="CHEBI:83833"/>
        <dbReference type="ChEBI" id="CHEBI:83834"/>
        <dbReference type="EC" id="5.2.1.8"/>
    </reaction>
</comment>
<dbReference type="PROSITE" id="PS50297">
    <property type="entry name" value="ANK_REP_REGION"/>
    <property type="match status" value="1"/>
</dbReference>
<feature type="domain" description="PPIase FKBP-type" evidence="4">
    <location>
        <begin position="1"/>
        <end position="42"/>
    </location>
</feature>
<dbReference type="Gene3D" id="1.25.40.20">
    <property type="entry name" value="Ankyrin repeat-containing domain"/>
    <property type="match status" value="1"/>
</dbReference>
<dbReference type="InterPro" id="IPR036770">
    <property type="entry name" value="Ankyrin_rpt-contain_sf"/>
</dbReference>